<evidence type="ECO:0000259" key="7">
    <source>
        <dbReference type="PROSITE" id="PS50103"/>
    </source>
</evidence>
<evidence type="ECO:0000313" key="8">
    <source>
        <dbReference type="EMBL" id="CAK8994243.1"/>
    </source>
</evidence>
<sequence>MARKNSAKAARKVSQGAQVPSPAGSAGSAGSAAAGGADVNLEYTVMCSFYAVGKCLRGENCKFAHDPTQIREKPNLTRTSLCHDFMRKRSCKNGDNCRYAHGEKELRQEKTQPEPSLMWDPIGLSSMSFPEGATSATKLLPLMEKLMQKRQPRPSKVNPATFHGWNQRAWRSQTLEALAMDLKLKAQIPCVESNEGSWNDPWKVVMQKNGHISCTFDSALPKSLDLPVHIQNNLDIDLDVPPYDFVRFHSMPARVA</sequence>
<dbReference type="InterPro" id="IPR045072">
    <property type="entry name" value="MKRN-like"/>
</dbReference>
<evidence type="ECO:0000256" key="3">
    <source>
        <dbReference type="ARBA" id="ARBA00022771"/>
    </source>
</evidence>
<organism evidence="9 10">
    <name type="scientific">Durusdinium trenchii</name>
    <dbReference type="NCBI Taxonomy" id="1381693"/>
    <lineage>
        <taxon>Eukaryota</taxon>
        <taxon>Sar</taxon>
        <taxon>Alveolata</taxon>
        <taxon>Dinophyceae</taxon>
        <taxon>Suessiales</taxon>
        <taxon>Symbiodiniaceae</taxon>
        <taxon>Durusdinium</taxon>
    </lineage>
</organism>
<dbReference type="InterPro" id="IPR036855">
    <property type="entry name" value="Znf_CCCH_sf"/>
</dbReference>
<evidence type="ECO:0000313" key="9">
    <source>
        <dbReference type="EMBL" id="CAK8994342.1"/>
    </source>
</evidence>
<evidence type="ECO:0000256" key="2">
    <source>
        <dbReference type="ARBA" id="ARBA00022737"/>
    </source>
</evidence>
<feature type="compositionally biased region" description="Basic residues" evidence="6">
    <location>
        <begin position="1"/>
        <end position="11"/>
    </location>
</feature>
<keyword evidence="1 5" id="KW-0479">Metal-binding</keyword>
<evidence type="ECO:0000256" key="4">
    <source>
        <dbReference type="ARBA" id="ARBA00022833"/>
    </source>
</evidence>
<keyword evidence="2" id="KW-0677">Repeat</keyword>
<gene>
    <name evidence="8" type="ORF">CCMP2556_LOCUS3564</name>
    <name evidence="9" type="ORF">CCMP2556_LOCUS3598</name>
</gene>
<dbReference type="GO" id="GO:0016740">
    <property type="term" value="F:transferase activity"/>
    <property type="evidence" value="ECO:0007669"/>
    <property type="project" value="UniProtKB-KW"/>
</dbReference>
<dbReference type="PANTHER" id="PTHR11224:SF10">
    <property type="entry name" value="IP09428P-RELATED"/>
    <property type="match status" value="1"/>
</dbReference>
<evidence type="ECO:0000256" key="6">
    <source>
        <dbReference type="SAM" id="MobiDB-lite"/>
    </source>
</evidence>
<dbReference type="PANTHER" id="PTHR11224">
    <property type="entry name" value="MAKORIN-RELATED"/>
    <property type="match status" value="1"/>
</dbReference>
<dbReference type="Pfam" id="PF00642">
    <property type="entry name" value="zf-CCCH"/>
    <property type="match status" value="1"/>
</dbReference>
<keyword evidence="4 5" id="KW-0862">Zinc</keyword>
<reference evidence="9 10" key="1">
    <citation type="submission" date="2024-02" db="EMBL/GenBank/DDBJ databases">
        <authorList>
            <person name="Chen Y."/>
            <person name="Shah S."/>
            <person name="Dougan E. K."/>
            <person name="Thang M."/>
            <person name="Chan C."/>
        </authorList>
    </citation>
    <scope>NUCLEOTIDE SEQUENCE [LARGE SCALE GENOMIC DNA]</scope>
</reference>
<feature type="domain" description="C3H1-type" evidence="7">
    <location>
        <begin position="41"/>
        <end position="68"/>
    </location>
</feature>
<dbReference type="Proteomes" id="UP001642484">
    <property type="component" value="Unassembled WGS sequence"/>
</dbReference>
<dbReference type="InterPro" id="IPR041367">
    <property type="entry name" value="Znf-CCCH_4"/>
</dbReference>
<evidence type="ECO:0000313" key="10">
    <source>
        <dbReference type="Proteomes" id="UP001642484"/>
    </source>
</evidence>
<feature type="zinc finger region" description="C3H1-type" evidence="5">
    <location>
        <begin position="76"/>
        <end position="104"/>
    </location>
</feature>
<evidence type="ECO:0000256" key="5">
    <source>
        <dbReference type="PROSITE-ProRule" id="PRU00723"/>
    </source>
</evidence>
<keyword evidence="10" id="KW-1185">Reference proteome</keyword>
<dbReference type="Pfam" id="PF18044">
    <property type="entry name" value="zf-CCCH_4"/>
    <property type="match status" value="1"/>
</dbReference>
<keyword evidence="3 5" id="KW-0863">Zinc-finger</keyword>
<comment type="caution">
    <text evidence="9">The sequence shown here is derived from an EMBL/GenBank/DDBJ whole genome shotgun (WGS) entry which is preliminary data.</text>
</comment>
<accession>A0ABP0HX54</accession>
<dbReference type="SMART" id="SM00356">
    <property type="entry name" value="ZnF_C3H1"/>
    <property type="match status" value="2"/>
</dbReference>
<protein>
    <recommendedName>
        <fullName evidence="7">C3H1-type domain-containing protein</fullName>
    </recommendedName>
</protein>
<dbReference type="EMBL" id="CAXAMN010001436">
    <property type="protein sequence ID" value="CAK8994342.1"/>
    <property type="molecule type" value="Genomic_DNA"/>
</dbReference>
<name>A0ABP0HX54_9DINO</name>
<feature type="region of interest" description="Disordered" evidence="6">
    <location>
        <begin position="1"/>
        <end position="31"/>
    </location>
</feature>
<feature type="domain" description="C3H1-type" evidence="7">
    <location>
        <begin position="76"/>
        <end position="104"/>
    </location>
</feature>
<dbReference type="InterPro" id="IPR000571">
    <property type="entry name" value="Znf_CCCH"/>
</dbReference>
<dbReference type="Gene3D" id="3.30.1370.210">
    <property type="match status" value="1"/>
</dbReference>
<proteinExistence type="predicted"/>
<dbReference type="EMBL" id="CAXAMN010001425">
    <property type="protein sequence ID" value="CAK8994243.1"/>
    <property type="molecule type" value="Genomic_DNA"/>
</dbReference>
<dbReference type="PROSITE" id="PS50103">
    <property type="entry name" value="ZF_C3H1"/>
    <property type="match status" value="2"/>
</dbReference>
<evidence type="ECO:0000256" key="1">
    <source>
        <dbReference type="ARBA" id="ARBA00022723"/>
    </source>
</evidence>
<feature type="zinc finger region" description="C3H1-type" evidence="5">
    <location>
        <begin position="41"/>
        <end position="68"/>
    </location>
</feature>
<dbReference type="SUPFAM" id="SSF90229">
    <property type="entry name" value="CCCH zinc finger"/>
    <property type="match status" value="2"/>
</dbReference>